<name>A0A1H9F6S8_9PROT</name>
<evidence type="ECO:0000313" key="6">
    <source>
        <dbReference type="Proteomes" id="UP000219335"/>
    </source>
</evidence>
<dbReference type="Proteomes" id="UP000182882">
    <property type="component" value="Unassembled WGS sequence"/>
</dbReference>
<protein>
    <submittedName>
        <fullName evidence="2">Uncharacterized protein</fullName>
    </submittedName>
</protein>
<dbReference type="Proteomes" id="UP000181998">
    <property type="component" value="Unassembled WGS sequence"/>
</dbReference>
<gene>
    <name evidence="1" type="ORF">SAMN05216406_14317</name>
    <name evidence="2" type="ORF">SAMN05421510_103912</name>
    <name evidence="3" type="ORF">SAMN06297164_2632</name>
</gene>
<dbReference type="EMBL" id="FOFX01000039">
    <property type="protein sequence ID" value="SEQ33621.1"/>
    <property type="molecule type" value="Genomic_DNA"/>
</dbReference>
<organism evidence="2 4">
    <name type="scientific">Nitrosomonas ureae</name>
    <dbReference type="NCBI Taxonomy" id="44577"/>
    <lineage>
        <taxon>Bacteria</taxon>
        <taxon>Pseudomonadati</taxon>
        <taxon>Pseudomonadota</taxon>
        <taxon>Betaproteobacteria</taxon>
        <taxon>Nitrosomonadales</taxon>
        <taxon>Nitrosomonadaceae</taxon>
        <taxon>Nitrosomonas</taxon>
    </lineage>
</organism>
<evidence type="ECO:0000313" key="1">
    <source>
        <dbReference type="EMBL" id="SDU28175.1"/>
    </source>
</evidence>
<reference evidence="5" key="2">
    <citation type="submission" date="2016-10" db="EMBL/GenBank/DDBJ databases">
        <authorList>
            <person name="Varghese N."/>
            <person name="Submissions S."/>
        </authorList>
    </citation>
    <scope>NUCLEOTIDE SEQUENCE [LARGE SCALE GENOMIC DNA]</scope>
    <source>
        <strain evidence="5">Nm10</strain>
    </source>
</reference>
<accession>A0A1H9F6S8</accession>
<sequence length="77" mass="8616">MRHALTGAVDSLKRSMSAVGHSRLFGLSFCAFSNIRSDLTASVKFIVFYTMWGIADWIIRIIDEGTNSAYAFMVLLH</sequence>
<reference evidence="2 4" key="1">
    <citation type="submission" date="2016-10" db="EMBL/GenBank/DDBJ databases">
        <authorList>
            <person name="de Groot N.N."/>
        </authorList>
    </citation>
    <scope>NUCLEOTIDE SEQUENCE [LARGE SCALE GENOMIC DNA]</scope>
    <source>
        <strain evidence="1">Nm10</strain>
        <strain evidence="2 4">Nm9</strain>
    </source>
</reference>
<evidence type="ECO:0000313" key="2">
    <source>
        <dbReference type="EMBL" id="SEQ33621.1"/>
    </source>
</evidence>
<evidence type="ECO:0000313" key="5">
    <source>
        <dbReference type="Proteomes" id="UP000182882"/>
    </source>
</evidence>
<evidence type="ECO:0000313" key="3">
    <source>
        <dbReference type="EMBL" id="SOD20593.1"/>
    </source>
</evidence>
<proteinExistence type="predicted"/>
<evidence type="ECO:0000313" key="4">
    <source>
        <dbReference type="Proteomes" id="UP000181998"/>
    </source>
</evidence>
<dbReference type="EMBL" id="FNLN01000043">
    <property type="protein sequence ID" value="SDU28175.1"/>
    <property type="molecule type" value="Genomic_DNA"/>
</dbReference>
<dbReference type="AlphaFoldDB" id="A0A1H9F6S8"/>
<keyword evidence="5" id="KW-1185">Reference proteome</keyword>
<dbReference type="Proteomes" id="UP000219335">
    <property type="component" value="Unassembled WGS sequence"/>
</dbReference>
<reference evidence="3 6" key="3">
    <citation type="submission" date="2017-09" db="EMBL/GenBank/DDBJ databases">
        <authorList>
            <person name="Ehlers B."/>
            <person name="Leendertz F.H."/>
        </authorList>
    </citation>
    <scope>NUCLEOTIDE SEQUENCE [LARGE SCALE GENOMIC DNA]</scope>
    <source>
        <strain evidence="3 6">Nm42</strain>
    </source>
</reference>
<dbReference type="EMBL" id="OCMU01000002">
    <property type="protein sequence ID" value="SOD20593.1"/>
    <property type="molecule type" value="Genomic_DNA"/>
</dbReference>